<name>A0A8H6CFZ8_9LECA</name>
<feature type="region of interest" description="Disordered" evidence="2">
    <location>
        <begin position="367"/>
        <end position="404"/>
    </location>
</feature>
<gene>
    <name evidence="3" type="ORF">HO173_013386</name>
</gene>
<feature type="region of interest" description="Disordered" evidence="2">
    <location>
        <begin position="184"/>
        <end position="207"/>
    </location>
</feature>
<feature type="region of interest" description="Disordered" evidence="2">
    <location>
        <begin position="250"/>
        <end position="355"/>
    </location>
</feature>
<feature type="compositionally biased region" description="Low complexity" evidence="2">
    <location>
        <begin position="1"/>
        <end position="12"/>
    </location>
</feature>
<sequence>MSTASRGSGTVRVRSRNQSLVTPTSAKTLESFPSLSPEISPSALKQDKQLVASPKPKSPDKIPRRPSKTNPSIVESLVTSTPSFRGRSALFEDSPKNPPSEFPGALHHASDDHVRNLIRKNGAVALVRQLAEDLAARDAEMTTLRRRAEERERELKKMLREVEVSNLDIETRLHRLDKWAENEIKLQDPPSRADGKKSGRMSGKDRMPGVANGIDEMMGEAMQDHLGPNTELDEGYLDSLDEVDRQATLKARSVFSKESDGRSTVSSMDSGRPNSTLRGWKDYLWSANATSRKTSRASSIISDSNGDGEDTTRARGLSGSNARRKGLDDDLFQPLARASTTQSSDTKQSRKSSTSVASWTMKLFAGNTQAGQGTIRGRSATTGDGQPKNARTASTTSGPAPTSAKAALMKVNSMEPSAQSSRNTVRPLTLAQGGTIKVSSQPSISSDAYTADLLTDRFGFIYDQRRRKREAESTRTHARGKSNASANVELLSGTLESLKNKDPDQMSQRSKANSVQRPDTPASVDDKTDEKPTKRWQDYLKVATFPTELLSHTPSAKPATKVISADSPGTLKRSPTLGDARGSLPSTSLNPEPEMSPVTAGNAEMSKILLESSNALATSTSSEGEPVKLLLAQLTELHDSLQRERTVKWNGFLRKVRAERKKEGESATVSDSRFKQAIMPEMLLTDGELIGVAGLGNKGKVGRAKWKEFRQLVLAGIPVAYRSKIWAECSGATALRVPGHYDDLVASETDDPVIVSQIQMDIHRTPNR</sequence>
<feature type="compositionally biased region" description="Low complexity" evidence="2">
    <location>
        <begin position="390"/>
        <end position="404"/>
    </location>
</feature>
<reference evidence="3 4" key="1">
    <citation type="journal article" date="2020" name="Genomics">
        <title>Complete, high-quality genomes from long-read metagenomic sequencing of two wolf lichen thalli reveals enigmatic genome architecture.</title>
        <authorList>
            <person name="McKenzie S.K."/>
            <person name="Walston R.F."/>
            <person name="Allen J.L."/>
        </authorList>
    </citation>
    <scope>NUCLEOTIDE SEQUENCE [LARGE SCALE GENOMIC DNA]</scope>
    <source>
        <strain evidence="3">WasteWater2</strain>
    </source>
</reference>
<evidence type="ECO:0000313" key="3">
    <source>
        <dbReference type="EMBL" id="KAF6222526.1"/>
    </source>
</evidence>
<feature type="region of interest" description="Disordered" evidence="2">
    <location>
        <begin position="466"/>
        <end position="535"/>
    </location>
</feature>
<dbReference type="OrthoDB" id="294251at2759"/>
<feature type="compositionally biased region" description="Polar residues" evidence="2">
    <location>
        <begin position="262"/>
        <end position="277"/>
    </location>
</feature>
<feature type="region of interest" description="Disordered" evidence="2">
    <location>
        <begin position="1"/>
        <end position="107"/>
    </location>
</feature>
<feature type="compositionally biased region" description="Basic and acidic residues" evidence="2">
    <location>
        <begin position="524"/>
        <end position="535"/>
    </location>
</feature>
<comment type="caution">
    <text evidence="3">The sequence shown here is derived from an EMBL/GenBank/DDBJ whole genome shotgun (WGS) entry which is preliminary data.</text>
</comment>
<dbReference type="GeneID" id="59295010"/>
<feature type="compositionally biased region" description="Polar residues" evidence="2">
    <location>
        <begin position="17"/>
        <end position="39"/>
    </location>
</feature>
<feature type="compositionally biased region" description="Polar residues" evidence="2">
    <location>
        <begin position="287"/>
        <end position="305"/>
    </location>
</feature>
<feature type="region of interest" description="Disordered" evidence="2">
    <location>
        <begin position="551"/>
        <end position="598"/>
    </location>
</feature>
<keyword evidence="4" id="KW-1185">Reference proteome</keyword>
<keyword evidence="1" id="KW-0175">Coiled coil</keyword>
<feature type="coiled-coil region" evidence="1">
    <location>
        <begin position="141"/>
        <end position="168"/>
    </location>
</feature>
<dbReference type="EMBL" id="JACCJC010000148">
    <property type="protein sequence ID" value="KAF6222526.1"/>
    <property type="molecule type" value="Genomic_DNA"/>
</dbReference>
<organism evidence="3 4">
    <name type="scientific">Letharia columbiana</name>
    <dbReference type="NCBI Taxonomy" id="112416"/>
    <lineage>
        <taxon>Eukaryota</taxon>
        <taxon>Fungi</taxon>
        <taxon>Dikarya</taxon>
        <taxon>Ascomycota</taxon>
        <taxon>Pezizomycotina</taxon>
        <taxon>Lecanoromycetes</taxon>
        <taxon>OSLEUM clade</taxon>
        <taxon>Lecanoromycetidae</taxon>
        <taxon>Lecanorales</taxon>
        <taxon>Lecanorineae</taxon>
        <taxon>Parmeliaceae</taxon>
        <taxon>Letharia</taxon>
    </lineage>
</organism>
<feature type="compositionally biased region" description="Polar residues" evidence="2">
    <location>
        <begin position="338"/>
        <end position="355"/>
    </location>
</feature>
<evidence type="ECO:0000313" key="4">
    <source>
        <dbReference type="Proteomes" id="UP000578531"/>
    </source>
</evidence>
<dbReference type="InterPro" id="IPR035969">
    <property type="entry name" value="Rab-GAP_TBC_sf"/>
</dbReference>
<dbReference type="SUPFAM" id="SSF47923">
    <property type="entry name" value="Ypt/Rab-GAP domain of gyp1p"/>
    <property type="match status" value="1"/>
</dbReference>
<proteinExistence type="predicted"/>
<feature type="compositionally biased region" description="Polar residues" evidence="2">
    <location>
        <begin position="505"/>
        <end position="517"/>
    </location>
</feature>
<protein>
    <recommendedName>
        <fullName evidence="5">Rab-GAP TBC domain-containing protein</fullName>
    </recommendedName>
</protein>
<accession>A0A8H6CFZ8</accession>
<dbReference type="Proteomes" id="UP000578531">
    <property type="component" value="Unassembled WGS sequence"/>
</dbReference>
<evidence type="ECO:0008006" key="5">
    <source>
        <dbReference type="Google" id="ProtNLM"/>
    </source>
</evidence>
<dbReference type="AlphaFoldDB" id="A0A8H6CFZ8"/>
<dbReference type="RefSeq" id="XP_037157911.1">
    <property type="nucleotide sequence ID" value="XM_037315206.1"/>
</dbReference>
<feature type="compositionally biased region" description="Polar residues" evidence="2">
    <location>
        <begin position="68"/>
        <end position="83"/>
    </location>
</feature>
<evidence type="ECO:0000256" key="2">
    <source>
        <dbReference type="SAM" id="MobiDB-lite"/>
    </source>
</evidence>
<evidence type="ECO:0000256" key="1">
    <source>
        <dbReference type="SAM" id="Coils"/>
    </source>
</evidence>